<dbReference type="Gene3D" id="2.60.40.10">
    <property type="entry name" value="Immunoglobulins"/>
    <property type="match status" value="1"/>
</dbReference>
<evidence type="ECO:0000256" key="8">
    <source>
        <dbReference type="SAM" id="SignalP"/>
    </source>
</evidence>
<feature type="domain" description="TMEM131L fourth Ig-like" evidence="12">
    <location>
        <begin position="821"/>
        <end position="968"/>
    </location>
</feature>
<keyword evidence="3" id="KW-0812">Transmembrane</keyword>
<evidence type="ECO:0000256" key="4">
    <source>
        <dbReference type="ARBA" id="ARBA00022729"/>
    </source>
</evidence>
<dbReference type="Pfam" id="PF24495">
    <property type="entry name" value="Ig_TMEM131_2"/>
    <property type="match status" value="1"/>
</dbReference>
<dbReference type="InterPro" id="IPR022113">
    <property type="entry name" value="TMEM131L_N"/>
</dbReference>
<keyword evidence="6" id="KW-0472">Membrane</keyword>
<feature type="domain" description="TMEM131L fifth Ig-like" evidence="13">
    <location>
        <begin position="1021"/>
        <end position="1085"/>
    </location>
</feature>
<feature type="compositionally biased region" description="Low complexity" evidence="7">
    <location>
        <begin position="1395"/>
        <end position="1404"/>
    </location>
</feature>
<evidence type="ECO:0000256" key="2">
    <source>
        <dbReference type="ARBA" id="ARBA00006682"/>
    </source>
</evidence>
<dbReference type="InterPro" id="IPR039877">
    <property type="entry name" value="TMEM131-like"/>
</dbReference>
<dbReference type="Pfam" id="PF12371">
    <property type="entry name" value="TMEM131_like_N"/>
    <property type="match status" value="1"/>
</dbReference>
<dbReference type="Pfam" id="PF24499">
    <property type="entry name" value="Ig_TMEM131L_4"/>
    <property type="match status" value="1"/>
</dbReference>
<evidence type="ECO:0000256" key="5">
    <source>
        <dbReference type="ARBA" id="ARBA00022989"/>
    </source>
</evidence>
<comment type="subcellular location">
    <subcellularLocation>
        <location evidence="1">Membrane</location>
        <topology evidence="1">Single-pass type I membrane protein</topology>
    </subcellularLocation>
</comment>
<accession>A0A8B6DU10</accession>
<keyword evidence="5" id="KW-1133">Transmembrane helix</keyword>
<feature type="chain" id="PRO_5032743026" description="Transmembrane protein 131" evidence="8">
    <location>
        <begin position="36"/>
        <end position="1888"/>
    </location>
</feature>
<evidence type="ECO:0000313" key="15">
    <source>
        <dbReference type="Proteomes" id="UP000596742"/>
    </source>
</evidence>
<dbReference type="GO" id="GO:0016020">
    <property type="term" value="C:membrane"/>
    <property type="evidence" value="ECO:0007669"/>
    <property type="project" value="UniProtKB-SubCell"/>
</dbReference>
<dbReference type="InterPro" id="IPR055435">
    <property type="entry name" value="Ig_TMEM131L_3"/>
</dbReference>
<organism evidence="14 15">
    <name type="scientific">Mytilus galloprovincialis</name>
    <name type="common">Mediterranean mussel</name>
    <dbReference type="NCBI Taxonomy" id="29158"/>
    <lineage>
        <taxon>Eukaryota</taxon>
        <taxon>Metazoa</taxon>
        <taxon>Spiralia</taxon>
        <taxon>Lophotrochozoa</taxon>
        <taxon>Mollusca</taxon>
        <taxon>Bivalvia</taxon>
        <taxon>Autobranchia</taxon>
        <taxon>Pteriomorphia</taxon>
        <taxon>Mytilida</taxon>
        <taxon>Mytiloidea</taxon>
        <taxon>Mytilidae</taxon>
        <taxon>Mytilinae</taxon>
        <taxon>Mytilus</taxon>
    </lineage>
</organism>
<dbReference type="Pfam" id="PF24501">
    <property type="entry name" value="Ig_TMEM131L_5"/>
    <property type="match status" value="1"/>
</dbReference>
<feature type="region of interest" description="Disordered" evidence="7">
    <location>
        <begin position="1821"/>
        <end position="1854"/>
    </location>
</feature>
<feature type="region of interest" description="Disordered" evidence="7">
    <location>
        <begin position="1869"/>
        <end position="1888"/>
    </location>
</feature>
<dbReference type="Proteomes" id="UP000596742">
    <property type="component" value="Unassembled WGS sequence"/>
</dbReference>
<feature type="compositionally biased region" description="Basic residues" evidence="7">
    <location>
        <begin position="1514"/>
        <end position="1525"/>
    </location>
</feature>
<evidence type="ECO:0000256" key="7">
    <source>
        <dbReference type="SAM" id="MobiDB-lite"/>
    </source>
</evidence>
<feature type="region of interest" description="Disordered" evidence="7">
    <location>
        <begin position="1240"/>
        <end position="1450"/>
    </location>
</feature>
<evidence type="ECO:0000313" key="14">
    <source>
        <dbReference type="EMBL" id="VDI24049.1"/>
    </source>
</evidence>
<dbReference type="EMBL" id="UYJE01004002">
    <property type="protein sequence ID" value="VDI24049.1"/>
    <property type="molecule type" value="Genomic_DNA"/>
</dbReference>
<feature type="compositionally biased region" description="Basic residues" evidence="7">
    <location>
        <begin position="1427"/>
        <end position="1439"/>
    </location>
</feature>
<evidence type="ECO:0000259" key="13">
    <source>
        <dbReference type="Pfam" id="PF24501"/>
    </source>
</evidence>
<evidence type="ECO:0000259" key="10">
    <source>
        <dbReference type="Pfam" id="PF24495"/>
    </source>
</evidence>
<keyword evidence="15" id="KW-1185">Reference proteome</keyword>
<dbReference type="InterPro" id="IPR056311">
    <property type="entry name" value="TMEM131_Ig_2"/>
</dbReference>
<gene>
    <name evidence="14" type="ORF">MGAL_10B060318</name>
</gene>
<evidence type="ECO:0000256" key="1">
    <source>
        <dbReference type="ARBA" id="ARBA00004479"/>
    </source>
</evidence>
<feature type="signal peptide" evidence="8">
    <location>
        <begin position="1"/>
        <end position="35"/>
    </location>
</feature>
<evidence type="ECO:0000259" key="9">
    <source>
        <dbReference type="Pfam" id="PF12371"/>
    </source>
</evidence>
<feature type="region of interest" description="Disordered" evidence="7">
    <location>
        <begin position="1591"/>
        <end position="1673"/>
    </location>
</feature>
<evidence type="ECO:0000259" key="12">
    <source>
        <dbReference type="Pfam" id="PF24499"/>
    </source>
</evidence>
<feature type="domain" description="TMEM131 second Ig-like" evidence="10">
    <location>
        <begin position="191"/>
        <end position="280"/>
    </location>
</feature>
<dbReference type="InterPro" id="IPR055436">
    <property type="entry name" value="Ig_TMEM131L_4"/>
</dbReference>
<feature type="compositionally biased region" description="Basic and acidic residues" evidence="7">
    <location>
        <begin position="1526"/>
        <end position="1539"/>
    </location>
</feature>
<dbReference type="InterPro" id="IPR013783">
    <property type="entry name" value="Ig-like_fold"/>
</dbReference>
<comment type="similarity">
    <text evidence="2">Belongs to the TMEM131 family.</text>
</comment>
<evidence type="ECO:0000259" key="11">
    <source>
        <dbReference type="Pfam" id="PF24498"/>
    </source>
</evidence>
<dbReference type="PANTHER" id="PTHR22050">
    <property type="entry name" value="RW1 PROTEIN HOMOLOG"/>
    <property type="match status" value="1"/>
</dbReference>
<feature type="domain" description="Transmembrane protein 131-like N-terminal" evidence="9">
    <location>
        <begin position="91"/>
        <end position="174"/>
    </location>
</feature>
<sequence>MARGTCHNREKMSKEWFHFVILLHTFLQNFSLTSAIESHNQAFIQTDNHLTYIGDGRDFNGIPVEVIPGEPINLISRIEQENKDIFKSNTVKFEPSWLDFQQQPVGMPIMQQVLVQNTDTKNNLHLLSISGSTVHFHCSFFQEKMVPPGGNTTFDVVFLARQEGNVENTLYIHTSHGSFTFHVFGVGIPNPYRLRPYLGAKVPLNSSYSPLIKIHNPHGSTLQILEMFASEGDLHLELPTGDLDAPKNLWEIPPYETKAVMKANFVGRVVNNHTAFIRIKTNQEQRSHLLILPVEVEVSSSPGIYSPSEMIDFGIMRTLDDPATVQLKLMNTGSKPMHIVSVSVSPPNDAINIEFRPTKLQPDIVRHTTIAHVTFKASKALHPKQMLGKIIVKSKNGEQKIIIPYQATVYHGSLAYNANNTHFFSARDRWNYTRFMTFTNTFNFTVVVYNVSIPSLVKQYFSILNFTKPVSIESRQTLTAFLLKFHPNDTQLHFTTYLTLYTNASQFVIPIVVYNGLLQVIPHRPEKYKGQFDFGTMGMSETRCMTFTLRNDNPVDVKVRINASAEVHIGEITPDMNGTTVTFLGMEKGNGTMLTREHNTSDVDYNWLKISPYHFAVFSVNLTAPDYEGIFASDMLITTQFEDIWIPVTLRTSDGSLNTIPEKLIFERVFPGKNPYKVLQIYSSFRDFMEVTSVSFQPSDTRFYFEPPNNERILLEPFKNNIVGNIYFDSKRECKEDCYVGLQTNTPAGQQWLSGLGLDKEVADTDQYLFTRLQQKWDKLEKSEQNTANVTIEIDTSEVRGFLFSAQSHLHWPSLFRKQKIKFPLTQIGNTSVSDFIVENPGNVPVLIQILPLSLYPNPQTIIELLSQRLTSDISDMIETDDLDIFTLPDLEQYNPNPQNPVPGFRKHIESTLGVKPHKHSITTVLQPGVKVKVRVGFQPRDDISRTSLILIRNNLTIIDAIVVQGQGGRGEMKLSNKKPGSGIPLQFDMTEKHLKNCDRKKQTKNTIPNFTVRRSFTLKNTGELPFYVHGYAINNSPCEGYGYKVLDCDGFELLPNSSKKIDIAFTPDFTMSRIRRSLTVFTSLGGSANYTLQATVPPHTLSKCSAALPRPNWEPVLYYSITCVMGFLLFCILVAAYFEADRIFVADIIRRKVKNSTLNQNPYDKSKVFDLKQVAGLHHNNNTPVQPKKVLIPTKPPDITLPIKEISNGHTNRFTEEKQQLTEEKSFFTTFLTVAKRFFAPKPSNRGRPKINRQNSRDKDVESKSTRVIDRSKPVDPPISEKSIEQQKSKRTKAAKRQSSAEEVQLTHDRKVSKELNHVDKKVSSKLNNHDNKNNTKNKQPVTMTTDVETTEKLRQQSSYEGKSKKKQKNNNKAELSLHIPVFVSRISQEDDTSSTTTESSNGDGDEKSSSARESTPEPPPPQPTKSKKKSKTPVHSHGHIDDDDEDFELTSKSKAYNRIKSSTKDATCNGGNILQPSVEQIINKFGILLTYELDYNPDAKQEKNNALDMANKSKKSTKNKNNKKKEESFENIDKLDGVNKWQQDSSSGSEREDTQPVWDMPSHESPGDLSELSIQTSNFEQKFNKTVTGSFSPETLTSSSRSSSYSSIVSNSSNETQKAKNDKRFTSHFPTYSEAPGTIGSKCKTPPVGSGKVRSVWSNTPPTTPDPIGNSFGLQTIQESRPVPTIENDPFGTPEAPFESVYAFGNDTPFESQQQPALTMMQKLQMDRRKKIQEHQMRVMKAFRARQLSVGEDWPGFDVPAVRSESLWDSEYNPVGNRWTSPDTSPTGGNSLWSTLTNGANSGWNSLVSLTSSWGSNTPATNLSEADGGIFPDPSGSAQAPNIGGSPGSVESFSPFNNMSNIWGPNAPISSSGWNIPTNTDTTDSK</sequence>
<keyword evidence="4 8" id="KW-0732">Signal</keyword>
<dbReference type="InterPro" id="IPR055437">
    <property type="entry name" value="TMEM131L_Ig_5"/>
</dbReference>
<reference evidence="14" key="1">
    <citation type="submission" date="2018-11" db="EMBL/GenBank/DDBJ databases">
        <authorList>
            <person name="Alioto T."/>
            <person name="Alioto T."/>
        </authorList>
    </citation>
    <scope>NUCLEOTIDE SEQUENCE</scope>
</reference>
<feature type="domain" description="TMEM131L third Ig-like" evidence="11">
    <location>
        <begin position="424"/>
        <end position="514"/>
    </location>
</feature>
<dbReference type="OrthoDB" id="168404at2759"/>
<evidence type="ECO:0000256" key="6">
    <source>
        <dbReference type="ARBA" id="ARBA00023136"/>
    </source>
</evidence>
<evidence type="ECO:0008006" key="16">
    <source>
        <dbReference type="Google" id="ProtNLM"/>
    </source>
</evidence>
<evidence type="ECO:0000256" key="3">
    <source>
        <dbReference type="ARBA" id="ARBA00022692"/>
    </source>
</evidence>
<feature type="compositionally biased region" description="Basic and acidic residues" evidence="7">
    <location>
        <begin position="1256"/>
        <end position="1275"/>
    </location>
</feature>
<dbReference type="PANTHER" id="PTHR22050:SF0">
    <property type="entry name" value="TRANSMEMBRANE PROTEIN 131 HOMOLOG"/>
    <property type="match status" value="1"/>
</dbReference>
<feature type="compositionally biased region" description="Low complexity" evidence="7">
    <location>
        <begin position="1592"/>
        <end position="1615"/>
    </location>
</feature>
<name>A0A8B6DU10_MYTGA</name>
<protein>
    <recommendedName>
        <fullName evidence="16">Transmembrane protein 131</fullName>
    </recommendedName>
</protein>
<proteinExistence type="inferred from homology"/>
<feature type="region of interest" description="Disordered" evidence="7">
    <location>
        <begin position="1504"/>
        <end position="1572"/>
    </location>
</feature>
<dbReference type="Pfam" id="PF24498">
    <property type="entry name" value="Ig_TMEM131L_3"/>
    <property type="match status" value="1"/>
</dbReference>
<feature type="compositionally biased region" description="Basic and acidic residues" evidence="7">
    <location>
        <begin position="1306"/>
        <end position="1335"/>
    </location>
</feature>
<comment type="caution">
    <text evidence="14">The sequence shown here is derived from an EMBL/GenBank/DDBJ whole genome shotgun (WGS) entry which is preliminary data.</text>
</comment>